<evidence type="ECO:0000313" key="3">
    <source>
        <dbReference type="Proteomes" id="UP000177622"/>
    </source>
</evidence>
<name>A0A1F5LT03_PENAI</name>
<dbReference type="GeneID" id="34573058"/>
<reference evidence="2 3" key="1">
    <citation type="journal article" date="2016" name="Sci. Rep.">
        <title>Penicillium arizonense, a new, genome sequenced fungal species, reveals a high chemical diversity in secreted metabolites.</title>
        <authorList>
            <person name="Grijseels S."/>
            <person name="Nielsen J.C."/>
            <person name="Randelovic M."/>
            <person name="Nielsen J."/>
            <person name="Nielsen K.F."/>
            <person name="Workman M."/>
            <person name="Frisvad J.C."/>
        </authorList>
    </citation>
    <scope>NUCLEOTIDE SEQUENCE [LARGE SCALE GENOMIC DNA]</scope>
    <source>
        <strain evidence="2 3">CBS 141311</strain>
    </source>
</reference>
<keyword evidence="3" id="KW-1185">Reference proteome</keyword>
<dbReference type="RefSeq" id="XP_022491770.1">
    <property type="nucleotide sequence ID" value="XM_022628324.1"/>
</dbReference>
<dbReference type="EMBL" id="LXJU01000003">
    <property type="protein sequence ID" value="OGE56342.1"/>
    <property type="molecule type" value="Genomic_DNA"/>
</dbReference>
<sequence>MENADPIFTPSPFENNQTKDRLRMRFKRLADCTHAATAPDSTPNGENIDGENKNTEADHTSPDNSLDEKNSDDANAPGYLGRLKGLYILT</sequence>
<feature type="region of interest" description="Disordered" evidence="1">
    <location>
        <begin position="1"/>
        <end position="20"/>
    </location>
</feature>
<evidence type="ECO:0000256" key="1">
    <source>
        <dbReference type="SAM" id="MobiDB-lite"/>
    </source>
</evidence>
<dbReference type="AlphaFoldDB" id="A0A1F5LT03"/>
<evidence type="ECO:0000313" key="2">
    <source>
        <dbReference type="EMBL" id="OGE56342.1"/>
    </source>
</evidence>
<organism evidence="2 3">
    <name type="scientific">Penicillium arizonense</name>
    <dbReference type="NCBI Taxonomy" id="1835702"/>
    <lineage>
        <taxon>Eukaryota</taxon>
        <taxon>Fungi</taxon>
        <taxon>Dikarya</taxon>
        <taxon>Ascomycota</taxon>
        <taxon>Pezizomycotina</taxon>
        <taxon>Eurotiomycetes</taxon>
        <taxon>Eurotiomycetidae</taxon>
        <taxon>Eurotiales</taxon>
        <taxon>Aspergillaceae</taxon>
        <taxon>Penicillium</taxon>
    </lineage>
</organism>
<gene>
    <name evidence="2" type="ORF">PENARI_c003G04702</name>
</gene>
<protein>
    <submittedName>
        <fullName evidence="2">Uncharacterized protein</fullName>
    </submittedName>
</protein>
<comment type="caution">
    <text evidence="2">The sequence shown here is derived from an EMBL/GenBank/DDBJ whole genome shotgun (WGS) entry which is preliminary data.</text>
</comment>
<proteinExistence type="predicted"/>
<feature type="region of interest" description="Disordered" evidence="1">
    <location>
        <begin position="33"/>
        <end position="79"/>
    </location>
</feature>
<dbReference type="Proteomes" id="UP000177622">
    <property type="component" value="Unassembled WGS sequence"/>
</dbReference>
<feature type="compositionally biased region" description="Basic and acidic residues" evidence="1">
    <location>
        <begin position="50"/>
        <end position="72"/>
    </location>
</feature>
<accession>A0A1F5LT03</accession>